<comment type="caution">
    <text evidence="2">The sequence shown here is derived from an EMBL/GenBank/DDBJ whole genome shotgun (WGS) entry which is preliminary data.</text>
</comment>
<dbReference type="AlphaFoldDB" id="G6EKL1"/>
<protein>
    <submittedName>
        <fullName evidence="2">Uncharacterized protein</fullName>
    </submittedName>
</protein>
<gene>
    <name evidence="2" type="ORF">NSU_4882</name>
</gene>
<feature type="transmembrane region" description="Helical" evidence="1">
    <location>
        <begin position="12"/>
        <end position="32"/>
    </location>
</feature>
<keyword evidence="1" id="KW-0812">Transmembrane</keyword>
<keyword evidence="1" id="KW-1133">Transmembrane helix</keyword>
<evidence type="ECO:0000256" key="1">
    <source>
        <dbReference type="SAM" id="Phobius"/>
    </source>
</evidence>
<dbReference type="KEGG" id="npn:JI59_25530"/>
<sequence>MTMQLGNSFRPWLIGAWLGVAAASLAGCGMSARHRVERSAAVSSVEVRDAPAGATVQVGDTAVRADDKGRAQLALADGWHDLYVFSGQKQIHHQRIFLQDGSRKVIDLIP</sequence>
<accession>G6EKL1</accession>
<proteinExistence type="predicted"/>
<dbReference type="EMBL" id="AGFM01000096">
    <property type="protein sequence ID" value="EHJ58167.1"/>
    <property type="molecule type" value="Genomic_DNA"/>
</dbReference>
<dbReference type="PATRIC" id="fig|1088721.3.peg.4792"/>
<keyword evidence="1" id="KW-0472">Membrane</keyword>
<keyword evidence="3" id="KW-1185">Reference proteome</keyword>
<dbReference type="Proteomes" id="UP000004030">
    <property type="component" value="Unassembled WGS sequence"/>
</dbReference>
<evidence type="ECO:0000313" key="3">
    <source>
        <dbReference type="Proteomes" id="UP000004030"/>
    </source>
</evidence>
<evidence type="ECO:0000313" key="2">
    <source>
        <dbReference type="EMBL" id="EHJ58167.1"/>
    </source>
</evidence>
<reference evidence="2 3" key="1">
    <citation type="journal article" date="2012" name="J. Bacteriol.">
        <title>Genome sequence of benzo(a)pyrene-degrading bacterium Novosphingobium pentaromativorans US6-1.</title>
        <authorList>
            <person name="Luo Y.R."/>
            <person name="Kang S.G."/>
            <person name="Kim S.J."/>
            <person name="Kim M.R."/>
            <person name="Li N."/>
            <person name="Lee J.H."/>
            <person name="Kwon K.K."/>
        </authorList>
    </citation>
    <scope>NUCLEOTIDE SEQUENCE [LARGE SCALE GENOMIC DNA]</scope>
    <source>
        <strain evidence="2 3">US6-1</strain>
    </source>
</reference>
<name>G6EKL1_9SPHN</name>
<organism evidence="2 3">
    <name type="scientific">Novosphingobium pentaromativorans US6-1</name>
    <dbReference type="NCBI Taxonomy" id="1088721"/>
    <lineage>
        <taxon>Bacteria</taxon>
        <taxon>Pseudomonadati</taxon>
        <taxon>Pseudomonadota</taxon>
        <taxon>Alphaproteobacteria</taxon>
        <taxon>Sphingomonadales</taxon>
        <taxon>Sphingomonadaceae</taxon>
        <taxon>Novosphingobium</taxon>
    </lineage>
</organism>